<dbReference type="Proteomes" id="UP000289482">
    <property type="component" value="Unassembled WGS sequence"/>
</dbReference>
<dbReference type="EMBL" id="SDIF01000088">
    <property type="protein sequence ID" value="RXS62833.1"/>
    <property type="molecule type" value="Genomic_DNA"/>
</dbReference>
<protein>
    <submittedName>
        <fullName evidence="1">Uncharacterized protein</fullName>
    </submittedName>
</protein>
<keyword evidence="2" id="KW-1185">Reference proteome</keyword>
<comment type="caution">
    <text evidence="1">The sequence shown here is derived from an EMBL/GenBank/DDBJ whole genome shotgun (WGS) entry which is preliminary data.</text>
</comment>
<sequence length="697" mass="75933">MTPDEWYELLPALHRRLDAEGGRRLYALLDVIAEQADVVRADIERLYDNWFIETCDDWAVLYLCDLVGYQVLPGATAVPRRDVAETVVNRRRKGTLALLEDLAAGVADWPARAVEYRRLLSITQPVRRYASNSRVDRRRLGQGGLVNVRRVDALDRLGGPFDELAHTVEVAGTGSGRRPGRYGLGGVGLHVWRSRTYAVTRAPAFCLDADRGCYAFHVLGIDTRLVTRPVPEPSPCHTADETNVPAPIRRRALAERLCDYYGPGKSLCLWTGPEERREPVALDRIVAADLSDWHYRPGAGRAAVDPVLGRLVLPPGDRTDGRVWVSYHHSFVGDLGGGEYARPDSAPTGAEVHYRVGTGRDHGTIGEALARWRAEKRAHPGKAAAVIEVFGNGVTEDLTDVLLDRGDRLTLRAVDGVRPVIRLGTPFHDDTRNLRITGTGSGSGTDPLPRIVLDGFLVTGGGIQVQGPVGRLLVRHCTLVPGRQLGPGCVPLASGMPSLEIVDSPVRTEVHRSVLGTIAVASPDGTDEPHPVVLYDSVLDATHRDVAALRGADDGPAPVRLTACRTTVIGTVHVQAVEVLDNCLLDGEVRVARTAEGAVRFCWLPPGSRTPARSHCQPEQSGDPARVVLRFAGRRYGMPHYVELADDCAEEIRRGADDGSEPGALHHLFRSQREDNLRTRLAEYTPAGCDAALFFAT</sequence>
<dbReference type="AlphaFoldDB" id="A0A4Q1QQ83"/>
<proteinExistence type="predicted"/>
<evidence type="ECO:0000313" key="1">
    <source>
        <dbReference type="EMBL" id="RXS62833.1"/>
    </source>
</evidence>
<accession>A0A4Q1QQ83</accession>
<gene>
    <name evidence="1" type="ORF">EST54_24740</name>
</gene>
<organism evidence="1 2">
    <name type="scientific">Streptomyces sioyaensis</name>
    <dbReference type="NCBI Taxonomy" id="67364"/>
    <lineage>
        <taxon>Bacteria</taxon>
        <taxon>Bacillati</taxon>
        <taxon>Actinomycetota</taxon>
        <taxon>Actinomycetes</taxon>
        <taxon>Kitasatosporales</taxon>
        <taxon>Streptomycetaceae</taxon>
        <taxon>Streptomyces</taxon>
    </lineage>
</organism>
<reference evidence="1 2" key="1">
    <citation type="submission" date="2019-01" db="EMBL/GenBank/DDBJ databases">
        <title>Draft genome sequences of the type strain Streptomyces sioyaensis DSM 40032 and its novel strain, TM32, a thermotolerant antibiotics-producing actinobacterium.</title>
        <authorList>
            <person name="Nakaew N."/>
            <person name="Lumyong S."/>
            <person name="Sloan W.T."/>
            <person name="Sungthong R."/>
        </authorList>
    </citation>
    <scope>NUCLEOTIDE SEQUENCE [LARGE SCALE GENOMIC DNA]</scope>
    <source>
        <strain evidence="1 2">DSM 40032</strain>
    </source>
</reference>
<dbReference type="RefSeq" id="WP_129249929.1">
    <property type="nucleotide sequence ID" value="NZ_JABZEL010000021.1"/>
</dbReference>
<dbReference type="GeneID" id="95781119"/>
<name>A0A4Q1QQ83_9ACTN</name>
<evidence type="ECO:0000313" key="2">
    <source>
        <dbReference type="Proteomes" id="UP000289482"/>
    </source>
</evidence>